<feature type="domain" description="Amino acid transporter transmembrane" evidence="6">
    <location>
        <begin position="42"/>
        <end position="304"/>
    </location>
</feature>
<evidence type="ECO:0000313" key="8">
    <source>
        <dbReference type="Proteomes" id="UP000037460"/>
    </source>
</evidence>
<feature type="transmembrane region" description="Helical" evidence="5">
    <location>
        <begin position="73"/>
        <end position="95"/>
    </location>
</feature>
<dbReference type="Pfam" id="PF01490">
    <property type="entry name" value="Aa_trans"/>
    <property type="match status" value="1"/>
</dbReference>
<feature type="transmembrane region" description="Helical" evidence="5">
    <location>
        <begin position="390"/>
        <end position="416"/>
    </location>
</feature>
<evidence type="ECO:0000259" key="6">
    <source>
        <dbReference type="Pfam" id="PF01490"/>
    </source>
</evidence>
<keyword evidence="2 5" id="KW-0812">Transmembrane</keyword>
<keyword evidence="4 5" id="KW-0472">Membrane</keyword>
<dbReference type="Proteomes" id="UP000037460">
    <property type="component" value="Unassembled WGS sequence"/>
</dbReference>
<feature type="transmembrane region" description="Helical" evidence="5">
    <location>
        <begin position="224"/>
        <end position="246"/>
    </location>
</feature>
<protein>
    <submittedName>
        <fullName evidence="7">Amino acid transporter</fullName>
    </submittedName>
</protein>
<dbReference type="OrthoDB" id="513400at2759"/>
<feature type="transmembrane region" description="Helical" evidence="5">
    <location>
        <begin position="355"/>
        <end position="378"/>
    </location>
</feature>
<dbReference type="PANTHER" id="PTHR22950">
    <property type="entry name" value="AMINO ACID TRANSPORTER"/>
    <property type="match status" value="1"/>
</dbReference>
<dbReference type="EMBL" id="JWZX01001949">
    <property type="protein sequence ID" value="KOO31714.1"/>
    <property type="molecule type" value="Genomic_DNA"/>
</dbReference>
<feature type="transmembrane region" description="Helical" evidence="5">
    <location>
        <begin position="330"/>
        <end position="349"/>
    </location>
</feature>
<dbReference type="GO" id="GO:0015179">
    <property type="term" value="F:L-amino acid transmembrane transporter activity"/>
    <property type="evidence" value="ECO:0007669"/>
    <property type="project" value="TreeGrafter"/>
</dbReference>
<proteinExistence type="predicted"/>
<dbReference type="PANTHER" id="PTHR22950:SF702">
    <property type="entry name" value="AMINO ACID TRANSPORTER PROTEIN"/>
    <property type="match status" value="1"/>
</dbReference>
<feature type="transmembrane region" description="Helical" evidence="5">
    <location>
        <begin position="157"/>
        <end position="177"/>
    </location>
</feature>
<evidence type="ECO:0000256" key="5">
    <source>
        <dbReference type="SAM" id="Phobius"/>
    </source>
</evidence>
<feature type="transmembrane region" description="Helical" evidence="5">
    <location>
        <begin position="184"/>
        <end position="204"/>
    </location>
</feature>
<feature type="transmembrane region" description="Helical" evidence="5">
    <location>
        <begin position="267"/>
        <end position="288"/>
    </location>
</feature>
<evidence type="ECO:0000256" key="3">
    <source>
        <dbReference type="ARBA" id="ARBA00022989"/>
    </source>
</evidence>
<evidence type="ECO:0000256" key="2">
    <source>
        <dbReference type="ARBA" id="ARBA00022692"/>
    </source>
</evidence>
<comment type="caution">
    <text evidence="7">The sequence shown here is derived from an EMBL/GenBank/DDBJ whole genome shotgun (WGS) entry which is preliminary data.</text>
</comment>
<keyword evidence="8" id="KW-1185">Reference proteome</keyword>
<evidence type="ECO:0000313" key="7">
    <source>
        <dbReference type="EMBL" id="KOO31714.1"/>
    </source>
</evidence>
<accession>A0A0M0JYR6</accession>
<reference evidence="8" key="1">
    <citation type="journal article" date="2015" name="PLoS Genet.">
        <title>Genome Sequence and Transcriptome Analyses of Chrysochromulina tobin: Metabolic Tools for Enhanced Algal Fitness in the Prominent Order Prymnesiales (Haptophyceae).</title>
        <authorList>
            <person name="Hovde B.T."/>
            <person name="Deodato C.R."/>
            <person name="Hunsperger H.M."/>
            <person name="Ryken S.A."/>
            <person name="Yost W."/>
            <person name="Jha R.K."/>
            <person name="Patterson J."/>
            <person name="Monnat R.J. Jr."/>
            <person name="Barlow S.B."/>
            <person name="Starkenburg S.R."/>
            <person name="Cattolico R.A."/>
        </authorList>
    </citation>
    <scope>NUCLEOTIDE SEQUENCE</scope>
    <source>
        <strain evidence="8">CCMP291</strain>
    </source>
</reference>
<comment type="subcellular location">
    <subcellularLocation>
        <location evidence="1">Membrane</location>
        <topology evidence="1">Multi-pass membrane protein</topology>
    </subcellularLocation>
</comment>
<dbReference type="AlphaFoldDB" id="A0A0M0JYR6"/>
<organism evidence="7 8">
    <name type="scientific">Chrysochromulina tobinii</name>
    <dbReference type="NCBI Taxonomy" id="1460289"/>
    <lineage>
        <taxon>Eukaryota</taxon>
        <taxon>Haptista</taxon>
        <taxon>Haptophyta</taxon>
        <taxon>Prymnesiophyceae</taxon>
        <taxon>Prymnesiales</taxon>
        <taxon>Chrysochromulinaceae</taxon>
        <taxon>Chrysochromulina</taxon>
    </lineage>
</organism>
<evidence type="ECO:0000256" key="4">
    <source>
        <dbReference type="ARBA" id="ARBA00023136"/>
    </source>
</evidence>
<dbReference type="InterPro" id="IPR013057">
    <property type="entry name" value="AA_transpt_TM"/>
</dbReference>
<feature type="transmembrane region" description="Helical" evidence="5">
    <location>
        <begin position="300"/>
        <end position="318"/>
    </location>
</feature>
<dbReference type="GO" id="GO:0016020">
    <property type="term" value="C:membrane"/>
    <property type="evidence" value="ECO:0007669"/>
    <property type="project" value="UniProtKB-SubCell"/>
</dbReference>
<keyword evidence="3 5" id="KW-1133">Transmembrane helix</keyword>
<gene>
    <name evidence="7" type="ORF">Ctob_012143</name>
</gene>
<name>A0A0M0JYR6_9EUKA</name>
<feature type="transmembrane region" description="Helical" evidence="5">
    <location>
        <begin position="116"/>
        <end position="137"/>
    </location>
</feature>
<sequence length="449" mass="46790">MLLRGGSLRSLEHRLVTQASSLVSRLPLGDPGENPSENLLVIKSAMPLLLAVAGVSIAPLPCAISLSGIPGGVFLLVLLACINCYTSILLATAASRVGNFGYEEIMGLRGPCSQNISRIALIVMLFGTLCGSLSVVWETGKHGARFIWGLDAWLADDGIGGLTLLVILCFGVLLPLSLARLGEIFAISLIGITLSLVVTAYTLYTAVSTGGFSTPLDAADLTPVWSELPTTASLIGFAFWVQPVVLPLMEELPPGPVGVRIMTKALCLTYFCTALIYGSIGLGGFLAFGAATPQDILDGFSGSAGDMLACIFCIVGISERFRALGKGIQDLVITSLLLGAVFIVVVTLPGASATFFNVTGASGVCLICYVFPVLAYWWTLTPRATGGSHLVSWAVDYALPSAVLLVTISISTLALISTFQSLASDSTVCSEADFFGPPPSGPPPSPPIR</sequence>
<feature type="transmembrane region" description="Helical" evidence="5">
    <location>
        <begin position="48"/>
        <end position="67"/>
    </location>
</feature>
<evidence type="ECO:0000256" key="1">
    <source>
        <dbReference type="ARBA" id="ARBA00004141"/>
    </source>
</evidence>